<feature type="transmembrane region" description="Helical" evidence="1">
    <location>
        <begin position="45"/>
        <end position="65"/>
    </location>
</feature>
<proteinExistence type="predicted"/>
<keyword evidence="1" id="KW-0472">Membrane</keyword>
<sequence length="70" mass="7769">MPNTDMKVLLRRMSNKHCLYNVAMALFVPALLMIVSLLFPHHAVPWIPSALFGGFVATSILVSACRTDLK</sequence>
<feature type="transmembrane region" description="Helical" evidence="1">
    <location>
        <begin position="20"/>
        <end position="39"/>
    </location>
</feature>
<dbReference type="RefSeq" id="WP_019366935.1">
    <property type="nucleotide sequence ID" value="NZ_UAUF01000010.1"/>
</dbReference>
<evidence type="ECO:0000256" key="1">
    <source>
        <dbReference type="SAM" id="Phobius"/>
    </source>
</evidence>
<evidence type="ECO:0000313" key="4">
    <source>
        <dbReference type="Proteomes" id="UP000250443"/>
    </source>
</evidence>
<gene>
    <name evidence="2" type="ORF">NCTC11842_01369</name>
    <name evidence="3" type="ORF">NCTC11842_01797</name>
</gene>
<dbReference type="Proteomes" id="UP000250443">
    <property type="component" value="Unassembled WGS sequence"/>
</dbReference>
<reference evidence="2 4" key="1">
    <citation type="submission" date="2018-06" db="EMBL/GenBank/DDBJ databases">
        <authorList>
            <consortium name="Pathogen Informatics"/>
            <person name="Doyle S."/>
        </authorList>
    </citation>
    <scope>NUCLEOTIDE SEQUENCE [LARGE SCALE GENOMIC DNA]</scope>
    <source>
        <strain evidence="2 4">NCTC11842</strain>
    </source>
</reference>
<dbReference type="EMBL" id="UAUF01000010">
    <property type="protein sequence ID" value="SPZ04849.1"/>
    <property type="molecule type" value="Genomic_DNA"/>
</dbReference>
<dbReference type="AlphaFoldDB" id="A0A2X2E9N9"/>
<accession>A0A2X2E9N9</accession>
<dbReference type="EMBL" id="UAUF01000010">
    <property type="protein sequence ID" value="SPZ05377.1"/>
    <property type="molecule type" value="Genomic_DNA"/>
</dbReference>
<organism evidence="2 4">
    <name type="scientific">Pseudomonas luteola</name>
    <dbReference type="NCBI Taxonomy" id="47886"/>
    <lineage>
        <taxon>Bacteria</taxon>
        <taxon>Pseudomonadati</taxon>
        <taxon>Pseudomonadota</taxon>
        <taxon>Gammaproteobacteria</taxon>
        <taxon>Pseudomonadales</taxon>
        <taxon>Pseudomonadaceae</taxon>
        <taxon>Pseudomonas</taxon>
    </lineage>
</organism>
<evidence type="ECO:0000313" key="3">
    <source>
        <dbReference type="EMBL" id="SPZ05377.1"/>
    </source>
</evidence>
<name>A0A2X2E9N9_PSELU</name>
<evidence type="ECO:0000313" key="2">
    <source>
        <dbReference type="EMBL" id="SPZ04849.1"/>
    </source>
</evidence>
<protein>
    <submittedName>
        <fullName evidence="2">Uncharacterized protein</fullName>
    </submittedName>
</protein>
<keyword evidence="1" id="KW-0812">Transmembrane</keyword>
<keyword evidence="1" id="KW-1133">Transmembrane helix</keyword>